<dbReference type="Proteomes" id="UP000244929">
    <property type="component" value="Chromosome"/>
</dbReference>
<evidence type="ECO:0000313" key="2">
    <source>
        <dbReference type="EMBL" id="AWH86860.1"/>
    </source>
</evidence>
<sequence length="99" mass="10803">MAITKNDHSEGRVAKAIENQTSKLPSDIFLWAALGSMGVSATLKCFGKSHTALFVGQWAAPFLLLGLYNKIVKLEGHDAQDNHPMSRYAEPDTDTDITV</sequence>
<reference evidence="2 3" key="1">
    <citation type="submission" date="2018-04" db="EMBL/GenBank/DDBJ databases">
        <title>Genome sequencing of Flavobacterium sp. HYN0059.</title>
        <authorList>
            <person name="Yi H."/>
            <person name="Baek C."/>
        </authorList>
    </citation>
    <scope>NUCLEOTIDE SEQUENCE [LARGE SCALE GENOMIC DNA]</scope>
    <source>
        <strain evidence="2 3">HYN0059</strain>
    </source>
</reference>
<proteinExistence type="predicted"/>
<name>A0A2S1R2G7_9FLAO</name>
<dbReference type="EMBL" id="CP029186">
    <property type="protein sequence ID" value="AWH86860.1"/>
    <property type="molecule type" value="Genomic_DNA"/>
</dbReference>
<protein>
    <submittedName>
        <fullName evidence="2">Uncharacterized protein</fullName>
    </submittedName>
</protein>
<gene>
    <name evidence="2" type="ORF">HYN59_17865</name>
</gene>
<organism evidence="2 3">
    <name type="scientific">Flavobacterium album</name>
    <dbReference type="NCBI Taxonomy" id="2175091"/>
    <lineage>
        <taxon>Bacteria</taxon>
        <taxon>Pseudomonadati</taxon>
        <taxon>Bacteroidota</taxon>
        <taxon>Flavobacteriia</taxon>
        <taxon>Flavobacteriales</taxon>
        <taxon>Flavobacteriaceae</taxon>
        <taxon>Flavobacterium</taxon>
    </lineage>
</organism>
<dbReference type="KEGG" id="falb:HYN59_17865"/>
<feature type="region of interest" description="Disordered" evidence="1">
    <location>
        <begin position="80"/>
        <end position="99"/>
    </location>
</feature>
<dbReference type="OrthoDB" id="288286at2"/>
<accession>A0A2S1R2G7</accession>
<evidence type="ECO:0000313" key="3">
    <source>
        <dbReference type="Proteomes" id="UP000244929"/>
    </source>
</evidence>
<evidence type="ECO:0000256" key="1">
    <source>
        <dbReference type="SAM" id="MobiDB-lite"/>
    </source>
</evidence>
<keyword evidence="3" id="KW-1185">Reference proteome</keyword>
<dbReference type="RefSeq" id="WP_108779580.1">
    <property type="nucleotide sequence ID" value="NZ_CP029186.1"/>
</dbReference>
<dbReference type="AlphaFoldDB" id="A0A2S1R2G7"/>